<gene>
    <name evidence="1" type="ORF">FH972_001066</name>
</gene>
<dbReference type="Gene3D" id="3.90.1140.10">
    <property type="entry name" value="Cyclic phosphodiesterase"/>
    <property type="match status" value="1"/>
</dbReference>
<dbReference type="InterPro" id="IPR009097">
    <property type="entry name" value="Cyclic_Pdiesterase"/>
</dbReference>
<accession>A0A5N6QAX9</accession>
<dbReference type="GO" id="GO:0009187">
    <property type="term" value="P:cyclic nucleotide metabolic process"/>
    <property type="evidence" value="ECO:0007669"/>
    <property type="project" value="TreeGrafter"/>
</dbReference>
<protein>
    <recommendedName>
        <fullName evidence="3">Cyclic phosphodiesterase-like</fullName>
    </recommendedName>
</protein>
<dbReference type="PANTHER" id="PTHR28141:SF1">
    <property type="entry name" value="2',3'-CYCLIC-NUCLEOTIDE 3'-PHOSPHODIESTERASE"/>
    <property type="match status" value="1"/>
</dbReference>
<dbReference type="GO" id="GO:0004113">
    <property type="term" value="F:2',3'-cyclic-nucleotide 3'-phosphodiesterase activity"/>
    <property type="evidence" value="ECO:0007669"/>
    <property type="project" value="TreeGrafter"/>
</dbReference>
<dbReference type="EMBL" id="CM017321">
    <property type="protein sequence ID" value="KAE7996335.1"/>
    <property type="molecule type" value="Genomic_DNA"/>
</dbReference>
<dbReference type="PANTHER" id="PTHR28141">
    <property type="entry name" value="2',3'-CYCLIC-NUCLEOTIDE 3'-PHOSPHODIESTERASE"/>
    <property type="match status" value="1"/>
</dbReference>
<dbReference type="Pfam" id="PF07823">
    <property type="entry name" value="CPDase"/>
    <property type="match status" value="1"/>
</dbReference>
<organism evidence="1 2">
    <name type="scientific">Carpinus fangiana</name>
    <dbReference type="NCBI Taxonomy" id="176857"/>
    <lineage>
        <taxon>Eukaryota</taxon>
        <taxon>Viridiplantae</taxon>
        <taxon>Streptophyta</taxon>
        <taxon>Embryophyta</taxon>
        <taxon>Tracheophyta</taxon>
        <taxon>Spermatophyta</taxon>
        <taxon>Magnoliopsida</taxon>
        <taxon>eudicotyledons</taxon>
        <taxon>Gunneridae</taxon>
        <taxon>Pentapetalae</taxon>
        <taxon>rosids</taxon>
        <taxon>fabids</taxon>
        <taxon>Fagales</taxon>
        <taxon>Betulaceae</taxon>
        <taxon>Carpinus</taxon>
    </lineage>
</organism>
<evidence type="ECO:0000313" key="2">
    <source>
        <dbReference type="Proteomes" id="UP000327013"/>
    </source>
</evidence>
<dbReference type="InterPro" id="IPR012386">
    <property type="entry name" value="Cyclic-nucl_3Pdiesterase"/>
</dbReference>
<dbReference type="OrthoDB" id="514292at2759"/>
<dbReference type="Proteomes" id="UP000327013">
    <property type="component" value="Chromosome 1"/>
</dbReference>
<dbReference type="AlphaFoldDB" id="A0A5N6QAX9"/>
<proteinExistence type="predicted"/>
<evidence type="ECO:0000313" key="1">
    <source>
        <dbReference type="EMBL" id="KAE7996335.1"/>
    </source>
</evidence>
<name>A0A5N6QAX9_9ROSI</name>
<evidence type="ECO:0008006" key="3">
    <source>
        <dbReference type="Google" id="ProtNLM"/>
    </source>
</evidence>
<sequence>MANPETAKVEVVEEKHVYSVWALPPDDVAARLKKLMESLRSEFGGPHFEPHITVVKAISLTPDDALRRFRSACEGVKA</sequence>
<dbReference type="SUPFAM" id="SSF55144">
    <property type="entry name" value="LigT-like"/>
    <property type="match status" value="1"/>
</dbReference>
<keyword evidence="2" id="KW-1185">Reference proteome</keyword>
<reference evidence="1 2" key="1">
    <citation type="submission" date="2019-06" db="EMBL/GenBank/DDBJ databases">
        <title>A chromosomal-level reference genome of Carpinus fangiana (Coryloideae, Betulaceae).</title>
        <authorList>
            <person name="Yang X."/>
            <person name="Wang Z."/>
            <person name="Zhang L."/>
            <person name="Hao G."/>
            <person name="Liu J."/>
            <person name="Yang Y."/>
        </authorList>
    </citation>
    <scope>NUCLEOTIDE SEQUENCE [LARGE SCALE GENOMIC DNA]</scope>
    <source>
        <strain evidence="1">Cfa_2016G</strain>
        <tissue evidence="1">Leaf</tissue>
    </source>
</reference>